<evidence type="ECO:0000256" key="9">
    <source>
        <dbReference type="HAMAP-Rule" id="MF_00197"/>
    </source>
</evidence>
<dbReference type="EMBL" id="VUNM01000001">
    <property type="protein sequence ID" value="MST88091.1"/>
    <property type="molecule type" value="Genomic_DNA"/>
</dbReference>
<evidence type="ECO:0000256" key="3">
    <source>
        <dbReference type="ARBA" id="ARBA00013080"/>
    </source>
</evidence>
<evidence type="ECO:0000256" key="6">
    <source>
        <dbReference type="ARBA" id="ARBA00023154"/>
    </source>
</evidence>
<dbReference type="GO" id="GO:0008837">
    <property type="term" value="F:diaminopimelate epimerase activity"/>
    <property type="evidence" value="ECO:0007669"/>
    <property type="project" value="UniProtKB-UniRule"/>
</dbReference>
<evidence type="ECO:0000256" key="8">
    <source>
        <dbReference type="ARBA" id="ARBA00051712"/>
    </source>
</evidence>
<comment type="pathway">
    <text evidence="1 9">Amino-acid biosynthesis; L-lysine biosynthesis via DAP pathway; DL-2,6-diaminopimelate from LL-2,6-diaminopimelate: step 1/1.</text>
</comment>
<comment type="subunit">
    <text evidence="9">Homodimer.</text>
</comment>
<feature type="binding site" evidence="9">
    <location>
        <begin position="220"/>
        <end position="221"/>
    </location>
    <ligand>
        <name>substrate</name>
    </ligand>
</feature>
<dbReference type="InterPro" id="IPR018510">
    <property type="entry name" value="DAP_epimerase_AS"/>
</dbReference>
<feature type="binding site" evidence="9">
    <location>
        <begin position="72"/>
        <end position="73"/>
    </location>
    <ligand>
        <name>substrate</name>
    </ligand>
</feature>
<keyword evidence="12" id="KW-1185">Reference proteome</keyword>
<feature type="active site" evidence="10">
    <location>
        <position position="71"/>
    </location>
</feature>
<dbReference type="FunFam" id="3.10.310.10:FF:000001">
    <property type="entry name" value="Diaminopimelate epimerase"/>
    <property type="match status" value="1"/>
</dbReference>
<dbReference type="AlphaFoldDB" id="A0A844FQ80"/>
<comment type="caution">
    <text evidence="9">Lacks conserved residue(s) required for the propagation of feature annotation.</text>
</comment>
<dbReference type="Pfam" id="PF01678">
    <property type="entry name" value="DAP_epimerase"/>
    <property type="match status" value="2"/>
</dbReference>
<comment type="similarity">
    <text evidence="2 9">Belongs to the diaminopimelate epimerase family.</text>
</comment>
<feature type="site" description="Could be important to modulate the pK values of the two catalytic cysteine residues" evidence="9">
    <location>
        <position position="210"/>
    </location>
</feature>
<organism evidence="11 12">
    <name type="scientific">Sharpea porci</name>
    <dbReference type="NCBI Taxonomy" id="2652286"/>
    <lineage>
        <taxon>Bacteria</taxon>
        <taxon>Bacillati</taxon>
        <taxon>Bacillota</taxon>
        <taxon>Erysipelotrichia</taxon>
        <taxon>Erysipelotrichales</taxon>
        <taxon>Coprobacillaceae</taxon>
        <taxon>Sharpea</taxon>
    </lineage>
</organism>
<evidence type="ECO:0000256" key="7">
    <source>
        <dbReference type="ARBA" id="ARBA00023235"/>
    </source>
</evidence>
<dbReference type="InterPro" id="IPR001653">
    <property type="entry name" value="DAP_epimerase_DapF"/>
</dbReference>
<dbReference type="PANTHER" id="PTHR31689">
    <property type="entry name" value="DIAMINOPIMELATE EPIMERASE, CHLOROPLASTIC"/>
    <property type="match status" value="1"/>
</dbReference>
<dbReference type="PANTHER" id="PTHR31689:SF0">
    <property type="entry name" value="DIAMINOPIMELATE EPIMERASE"/>
    <property type="match status" value="1"/>
</dbReference>
<feature type="binding site" evidence="9">
    <location>
        <position position="160"/>
    </location>
    <ligand>
        <name>substrate</name>
    </ligand>
</feature>
<dbReference type="Proteomes" id="UP000442619">
    <property type="component" value="Unassembled WGS sequence"/>
</dbReference>
<dbReference type="GO" id="GO:0009089">
    <property type="term" value="P:lysine biosynthetic process via diaminopimelate"/>
    <property type="evidence" value="ECO:0007669"/>
    <property type="project" value="UniProtKB-UniRule"/>
</dbReference>
<dbReference type="EC" id="5.1.1.7" evidence="3 9"/>
<keyword evidence="7 9" id="KW-0413">Isomerase</keyword>
<feature type="site" description="Could be important to modulate the pK values of the two catalytic cysteine residues" evidence="9">
    <location>
        <position position="162"/>
    </location>
</feature>
<accession>A0A844FQ80</accession>
<evidence type="ECO:0000313" key="11">
    <source>
        <dbReference type="EMBL" id="MST88091.1"/>
    </source>
</evidence>
<dbReference type="UniPathway" id="UPA00034">
    <property type="reaction ID" value="UER00025"/>
</dbReference>
<keyword evidence="5 9" id="KW-0028">Amino-acid biosynthesis</keyword>
<evidence type="ECO:0000313" key="12">
    <source>
        <dbReference type="Proteomes" id="UP000442619"/>
    </source>
</evidence>
<evidence type="ECO:0000256" key="10">
    <source>
        <dbReference type="PROSITE-ProRule" id="PRU10125"/>
    </source>
</evidence>
<gene>
    <name evidence="9" type="primary">dapF</name>
    <name evidence="11" type="ORF">FYJ79_00500</name>
</gene>
<dbReference type="SUPFAM" id="SSF54506">
    <property type="entry name" value="Diaminopimelate epimerase-like"/>
    <property type="match status" value="2"/>
</dbReference>
<evidence type="ECO:0000256" key="5">
    <source>
        <dbReference type="ARBA" id="ARBA00022605"/>
    </source>
</evidence>
<feature type="binding site" evidence="9">
    <location>
        <begin position="210"/>
        <end position="211"/>
    </location>
    <ligand>
        <name>substrate</name>
    </ligand>
</feature>
<feature type="binding site" evidence="9">
    <location>
        <position position="62"/>
    </location>
    <ligand>
        <name>substrate</name>
    </ligand>
</feature>
<keyword evidence="4 9" id="KW-0963">Cytoplasm</keyword>
<evidence type="ECO:0000256" key="1">
    <source>
        <dbReference type="ARBA" id="ARBA00005196"/>
    </source>
</evidence>
<comment type="catalytic activity">
    <reaction evidence="8 9">
        <text>(2S,6S)-2,6-diaminopimelate = meso-2,6-diaminopimelate</text>
        <dbReference type="Rhea" id="RHEA:15393"/>
        <dbReference type="ChEBI" id="CHEBI:57609"/>
        <dbReference type="ChEBI" id="CHEBI:57791"/>
        <dbReference type="EC" id="5.1.1.7"/>
    </reaction>
</comment>
<protein>
    <recommendedName>
        <fullName evidence="3 9">Diaminopimelate epimerase</fullName>
        <shortName evidence="9">DAP epimerase</shortName>
        <ecNumber evidence="3 9">5.1.1.7</ecNumber>
    </recommendedName>
    <alternativeName>
        <fullName evidence="9">PLP-independent amino acid racemase</fullName>
    </alternativeName>
</protein>
<dbReference type="GO" id="GO:0005829">
    <property type="term" value="C:cytosol"/>
    <property type="evidence" value="ECO:0007669"/>
    <property type="project" value="TreeGrafter"/>
</dbReference>
<comment type="subcellular location">
    <subcellularLocation>
        <location evidence="9">Cytoplasm</location>
    </subcellularLocation>
</comment>
<feature type="active site" description="Proton donor" evidence="9">
    <location>
        <position position="71"/>
    </location>
</feature>
<dbReference type="NCBIfam" id="TIGR00652">
    <property type="entry name" value="DapF"/>
    <property type="match status" value="1"/>
</dbReference>
<dbReference type="Gene3D" id="3.10.310.10">
    <property type="entry name" value="Diaminopimelate Epimerase, Chain A, domain 1"/>
    <property type="match status" value="2"/>
</dbReference>
<comment type="function">
    <text evidence="9">Catalyzes the stereoinversion of LL-2,6-diaminopimelate (L,L-DAP) to meso-diaminopimelate (meso-DAP), a precursor of L-lysine and an essential component of the bacterial peptidoglycan.</text>
</comment>
<evidence type="ECO:0000256" key="2">
    <source>
        <dbReference type="ARBA" id="ARBA00010219"/>
    </source>
</evidence>
<name>A0A844FQ80_9FIRM</name>
<feature type="binding site" evidence="9">
    <location>
        <position position="11"/>
    </location>
    <ligand>
        <name>substrate</name>
    </ligand>
</feature>
<reference evidence="11 12" key="1">
    <citation type="submission" date="2019-08" db="EMBL/GenBank/DDBJ databases">
        <title>In-depth cultivation of the pig gut microbiome towards novel bacterial diversity and tailored functional studies.</title>
        <authorList>
            <person name="Wylensek D."/>
            <person name="Hitch T.C.A."/>
            <person name="Clavel T."/>
        </authorList>
    </citation>
    <scope>NUCLEOTIDE SEQUENCE [LARGE SCALE GENOMIC DNA]</scope>
    <source>
        <strain evidence="11 12">CA-Schmier-601-WT-3</strain>
    </source>
</reference>
<sequence length="279" mass="31139">MKFTKMEGIGNDYIYIDNRDHFFDYDPAFITKISDRHMGIGADGLIALENSDKYDFKMRMFNADGSEGQMCGNGIRCLAKFAYDNKLTDKTHLEFETMAGKRIVDLILEDGQVTGATVDMGVPSSKVKDLPMVYDAEECINGEFVVGGKHYRGTAISVGNPHIVLFTKHLPEDIETDGFKIEHSGVFPEKVNVEFVEVIDRNHLKMRVWERGSGETLACGTGACATVYAAILENKIDTTCDVELLGGHLSITYRDGHLFMTGQARTTFTGEVMEENYVR</sequence>
<keyword evidence="6 9" id="KW-0457">Lysine biosynthesis</keyword>
<comment type="caution">
    <text evidence="11">The sequence shown here is derived from an EMBL/GenBank/DDBJ whole genome shotgun (WGS) entry which is preliminary data.</text>
</comment>
<feature type="binding site" evidence="9">
    <location>
        <position position="192"/>
    </location>
    <ligand>
        <name>substrate</name>
    </ligand>
</feature>
<dbReference type="RefSeq" id="WP_154514033.1">
    <property type="nucleotide sequence ID" value="NZ_JAQXUV010000015.1"/>
</dbReference>
<dbReference type="HAMAP" id="MF_00197">
    <property type="entry name" value="DAP_epimerase"/>
    <property type="match status" value="1"/>
</dbReference>
<dbReference type="PROSITE" id="PS01326">
    <property type="entry name" value="DAP_EPIMERASE"/>
    <property type="match status" value="1"/>
</dbReference>
<evidence type="ECO:0000256" key="4">
    <source>
        <dbReference type="ARBA" id="ARBA00022490"/>
    </source>
</evidence>
<proteinExistence type="inferred from homology"/>
<feature type="active site" description="Proton acceptor" evidence="9">
    <location>
        <position position="219"/>
    </location>
</feature>